<evidence type="ECO:0000256" key="9">
    <source>
        <dbReference type="ARBA" id="ARBA00022989"/>
    </source>
</evidence>
<dbReference type="PANTHER" id="PTHR43298">
    <property type="entry name" value="MULTIDRUG RESISTANCE PROTEIN NORM-RELATED"/>
    <property type="match status" value="1"/>
</dbReference>
<feature type="transmembrane region" description="Helical" evidence="13">
    <location>
        <begin position="91"/>
        <end position="113"/>
    </location>
</feature>
<feature type="transmembrane region" description="Helical" evidence="13">
    <location>
        <begin position="166"/>
        <end position="185"/>
    </location>
</feature>
<organism evidence="14 15">
    <name type="scientific">Waltera intestinalis</name>
    <dbReference type="NCBI Taxonomy" id="2606635"/>
    <lineage>
        <taxon>Bacteria</taxon>
        <taxon>Bacillati</taxon>
        <taxon>Bacillota</taxon>
        <taxon>Clostridia</taxon>
        <taxon>Lachnospirales</taxon>
        <taxon>Lachnospiraceae</taxon>
        <taxon>Waltera</taxon>
    </lineage>
</organism>
<gene>
    <name evidence="14" type="ORF">FYJ59_01615</name>
</gene>
<dbReference type="Proteomes" id="UP000476055">
    <property type="component" value="Unassembled WGS sequence"/>
</dbReference>
<comment type="caution">
    <text evidence="14">The sequence shown here is derived from an EMBL/GenBank/DDBJ whole genome shotgun (WGS) entry which is preliminary data.</text>
</comment>
<dbReference type="Pfam" id="PF01554">
    <property type="entry name" value="MatE"/>
    <property type="match status" value="2"/>
</dbReference>
<reference evidence="14 15" key="1">
    <citation type="submission" date="2019-08" db="EMBL/GenBank/DDBJ databases">
        <title>In-depth cultivation of the pig gut microbiome towards novel bacterial diversity and tailored functional studies.</title>
        <authorList>
            <person name="Wylensek D."/>
            <person name="Hitch T.C.A."/>
            <person name="Clavel T."/>
        </authorList>
    </citation>
    <scope>NUCLEOTIDE SEQUENCE [LARGE SCALE GENOMIC DNA]</scope>
    <source>
        <strain evidence="14 15">WCA3-601-WT-6H</strain>
    </source>
</reference>
<dbReference type="CDD" id="cd13138">
    <property type="entry name" value="MATE_yoeA_like"/>
    <property type="match status" value="1"/>
</dbReference>
<feature type="transmembrane region" description="Helical" evidence="13">
    <location>
        <begin position="386"/>
        <end position="408"/>
    </location>
</feature>
<comment type="function">
    <text evidence="1">Multidrug efflux pump.</text>
</comment>
<evidence type="ECO:0000256" key="2">
    <source>
        <dbReference type="ARBA" id="ARBA00004651"/>
    </source>
</evidence>
<dbReference type="PANTHER" id="PTHR43298:SF2">
    <property type="entry name" value="FMN_FAD EXPORTER YEEO-RELATED"/>
    <property type="match status" value="1"/>
</dbReference>
<dbReference type="EMBL" id="VUMU01000001">
    <property type="protein sequence ID" value="MST56954.1"/>
    <property type="molecule type" value="Genomic_DNA"/>
</dbReference>
<dbReference type="RefSeq" id="WP_154494986.1">
    <property type="nucleotide sequence ID" value="NZ_VUMU01000001.1"/>
</dbReference>
<keyword evidence="7" id="KW-1003">Cell membrane</keyword>
<evidence type="ECO:0000313" key="14">
    <source>
        <dbReference type="EMBL" id="MST56954.1"/>
    </source>
</evidence>
<sequence length="444" mass="47477">MKDMTQGKPLKLIIGFAIPMLIGNIFQQIYNVADTVIVGRFLGESALAGVGSTGTLTYFLLALVSGMCNGAGLVVAQCFGCGNKERLAKTVTALVWVAGMLTCIMSLIGIFGAEFFLRLLSVPENVISYSAEYLHVIYTFVFGSVIYNGCAAILNSVGDSKTPLRAVIASSVVNIAFDLFFIIVCKMGVSGAAYATILAQCTSAVICFAKVWKVREKIGLSLMKWKPEAGYIQLVVKTGFPAAFQSCMIALGGMSVQRLVNSFGSSTMAAYVAANRVDSVAIQVIVSIGTALSVFTGQNIAKNQYDRIREALYKTLGVMVGASIFIASMVLIFRMQLMLLFLDANESGEAIGIGCTYLTIIGVAYVIAGVMQSYQNVIRGAGDVNTCMVAGLTELTGRIVFAYLLSGILGVTGIWIATPLSWSCGCIIPVIRYYSGKWKHKRLA</sequence>
<feature type="transmembrane region" description="Helical" evidence="13">
    <location>
        <begin position="351"/>
        <end position="374"/>
    </location>
</feature>
<protein>
    <recommendedName>
        <fullName evidence="4">Probable multidrug resistance protein NorM</fullName>
    </recommendedName>
    <alternativeName>
        <fullName evidence="12">Multidrug-efflux transporter</fullName>
    </alternativeName>
</protein>
<evidence type="ECO:0000256" key="3">
    <source>
        <dbReference type="ARBA" id="ARBA00010199"/>
    </source>
</evidence>
<keyword evidence="15" id="KW-1185">Reference proteome</keyword>
<dbReference type="InterPro" id="IPR050222">
    <property type="entry name" value="MATE_MdtK"/>
</dbReference>
<evidence type="ECO:0000256" key="8">
    <source>
        <dbReference type="ARBA" id="ARBA00022692"/>
    </source>
</evidence>
<accession>A0A6L5YF82</accession>
<keyword evidence="8 13" id="KW-0812">Transmembrane</keyword>
<keyword evidence="5" id="KW-0813">Transport</keyword>
<dbReference type="InterPro" id="IPR002528">
    <property type="entry name" value="MATE_fam"/>
</dbReference>
<evidence type="ECO:0000256" key="11">
    <source>
        <dbReference type="ARBA" id="ARBA00023136"/>
    </source>
</evidence>
<dbReference type="AlphaFoldDB" id="A0A6L5YF82"/>
<evidence type="ECO:0000313" key="15">
    <source>
        <dbReference type="Proteomes" id="UP000476055"/>
    </source>
</evidence>
<evidence type="ECO:0000256" key="10">
    <source>
        <dbReference type="ARBA" id="ARBA00023065"/>
    </source>
</evidence>
<evidence type="ECO:0000256" key="4">
    <source>
        <dbReference type="ARBA" id="ARBA00020268"/>
    </source>
</evidence>
<comment type="similarity">
    <text evidence="3">Belongs to the multi antimicrobial extrusion (MATE) (TC 2.A.66.1) family.</text>
</comment>
<name>A0A6L5YF82_9FIRM</name>
<comment type="subcellular location">
    <subcellularLocation>
        <location evidence="2">Cell membrane</location>
        <topology evidence="2">Multi-pass membrane protein</topology>
    </subcellularLocation>
</comment>
<keyword evidence="9 13" id="KW-1133">Transmembrane helix</keyword>
<feature type="transmembrane region" description="Helical" evidence="13">
    <location>
        <begin position="56"/>
        <end position="79"/>
    </location>
</feature>
<evidence type="ECO:0000256" key="1">
    <source>
        <dbReference type="ARBA" id="ARBA00003408"/>
    </source>
</evidence>
<keyword evidence="11 13" id="KW-0472">Membrane</keyword>
<dbReference type="GO" id="GO:0006811">
    <property type="term" value="P:monoatomic ion transport"/>
    <property type="evidence" value="ECO:0007669"/>
    <property type="project" value="UniProtKB-KW"/>
</dbReference>
<proteinExistence type="inferred from homology"/>
<evidence type="ECO:0000256" key="5">
    <source>
        <dbReference type="ARBA" id="ARBA00022448"/>
    </source>
</evidence>
<dbReference type="GO" id="GO:0005886">
    <property type="term" value="C:plasma membrane"/>
    <property type="evidence" value="ECO:0007669"/>
    <property type="project" value="UniProtKB-SubCell"/>
</dbReference>
<evidence type="ECO:0000256" key="13">
    <source>
        <dbReference type="SAM" id="Phobius"/>
    </source>
</evidence>
<evidence type="ECO:0000256" key="7">
    <source>
        <dbReference type="ARBA" id="ARBA00022475"/>
    </source>
</evidence>
<dbReference type="GO" id="GO:0015297">
    <property type="term" value="F:antiporter activity"/>
    <property type="evidence" value="ECO:0007669"/>
    <property type="project" value="UniProtKB-KW"/>
</dbReference>
<evidence type="ECO:0000256" key="6">
    <source>
        <dbReference type="ARBA" id="ARBA00022449"/>
    </source>
</evidence>
<dbReference type="NCBIfam" id="TIGR00797">
    <property type="entry name" value="matE"/>
    <property type="match status" value="1"/>
</dbReference>
<feature type="transmembrane region" description="Helical" evidence="13">
    <location>
        <begin position="191"/>
        <end position="213"/>
    </location>
</feature>
<dbReference type="InterPro" id="IPR048279">
    <property type="entry name" value="MdtK-like"/>
</dbReference>
<feature type="transmembrane region" description="Helical" evidence="13">
    <location>
        <begin position="12"/>
        <end position="30"/>
    </location>
</feature>
<keyword evidence="10" id="KW-0406">Ion transport</keyword>
<feature type="transmembrane region" description="Helical" evidence="13">
    <location>
        <begin position="133"/>
        <end position="154"/>
    </location>
</feature>
<evidence type="ECO:0000256" key="12">
    <source>
        <dbReference type="ARBA" id="ARBA00031636"/>
    </source>
</evidence>
<feature type="transmembrane region" description="Helical" evidence="13">
    <location>
        <begin position="312"/>
        <end position="331"/>
    </location>
</feature>
<dbReference type="GO" id="GO:0042910">
    <property type="term" value="F:xenobiotic transmembrane transporter activity"/>
    <property type="evidence" value="ECO:0007669"/>
    <property type="project" value="InterPro"/>
</dbReference>
<dbReference type="PIRSF" id="PIRSF006603">
    <property type="entry name" value="DinF"/>
    <property type="match status" value="1"/>
</dbReference>
<keyword evidence="6" id="KW-0050">Antiport</keyword>